<dbReference type="PANTHER" id="PTHR43181:SF1">
    <property type="entry name" value="2-C-METHYL-D-ERYTHRITOL 2,4-CYCLODIPHOSPHATE SYNTHASE, CHLOROPLASTIC"/>
    <property type="match status" value="1"/>
</dbReference>
<name>A0A9D1CY36_9FIRM</name>
<evidence type="ECO:0000256" key="7">
    <source>
        <dbReference type="ARBA" id="ARBA00022723"/>
    </source>
</evidence>
<feature type="site" description="Positions MEP for the nucleophilic attack" evidence="11">
    <location>
        <position position="212"/>
    </location>
</feature>
<dbReference type="GO" id="GO:0046872">
    <property type="term" value="F:metal ion binding"/>
    <property type="evidence" value="ECO:0007669"/>
    <property type="project" value="UniProtKB-KW"/>
</dbReference>
<feature type="binding site" evidence="11">
    <location>
        <begin position="260"/>
        <end position="261"/>
    </location>
    <ligand>
        <name>4-CDP-2-C-methyl-D-erythritol 2-phosphate</name>
        <dbReference type="ChEBI" id="CHEBI:57919"/>
    </ligand>
</feature>
<dbReference type="AlphaFoldDB" id="A0A9D1CY36"/>
<feature type="binding site" evidence="11">
    <location>
        <begin position="287"/>
        <end position="291"/>
    </location>
    <ligand>
        <name>4-CDP-2-C-methyl-D-erythritol 2-phosphate</name>
        <dbReference type="ChEBI" id="CHEBI:57919"/>
    </ligand>
</feature>
<dbReference type="Pfam" id="PF01128">
    <property type="entry name" value="IspD"/>
    <property type="match status" value="1"/>
</dbReference>
<dbReference type="SUPFAM" id="SSF69765">
    <property type="entry name" value="IpsF-like"/>
    <property type="match status" value="1"/>
</dbReference>
<evidence type="ECO:0000256" key="1">
    <source>
        <dbReference type="ARBA" id="ARBA00000200"/>
    </source>
</evidence>
<evidence type="ECO:0000256" key="2">
    <source>
        <dbReference type="ARBA" id="ARBA00001968"/>
    </source>
</evidence>
<evidence type="ECO:0000256" key="11">
    <source>
        <dbReference type="HAMAP-Rule" id="MF_01520"/>
    </source>
</evidence>
<evidence type="ECO:0000256" key="4">
    <source>
        <dbReference type="ARBA" id="ARBA00008480"/>
    </source>
</evidence>
<evidence type="ECO:0000256" key="9">
    <source>
        <dbReference type="ARBA" id="ARBA00023239"/>
    </source>
</evidence>
<sequence length="385" mass="41370">MSVWAVVVAAGRGERAGLGENKVFYPCGGVSVLGRCLRALEESALFDGAVLVLAERDLEAYEALRAREGHGMLVARRALGGATRQESVLNGLRALPEDAEIVAIHDAARPFVTEDILRRSIELARQTGSGVACANVVDTIKQVGEDGSVITLDRSRLRAAQTPQTFRCAEILRACEEAAAQGWTATDDADLYERYYGRVSLFTAPDSPGNVKLTTREDFMRMESGAFRVGTGFDAHRLKEGRPLVLCGVQVPAQRGLDGHSDADVAVHALMDAILGALGEGDIGRHFPDSDDTYRGISSMLLLSRVMRLASERGFRIVNADVTIVAQRPKLAPYLEGMRLNIAEALDVAPDCANVKATTTERMGYEGREEGISAQAAVLLAKGSV</sequence>
<dbReference type="PANTHER" id="PTHR43181">
    <property type="entry name" value="2-C-METHYL-D-ERYTHRITOL 2,4-CYCLODIPHOSPHATE SYNTHASE, CHLOROPLASTIC"/>
    <property type="match status" value="1"/>
</dbReference>
<dbReference type="Pfam" id="PF02542">
    <property type="entry name" value="YgbB"/>
    <property type="match status" value="1"/>
</dbReference>
<protein>
    <recommendedName>
        <fullName evidence="11">Bifunctional enzyme IspD/IspF</fullName>
    </recommendedName>
    <domain>
        <recommendedName>
            <fullName evidence="11">2-C-methyl-D-erythritol 4-phosphate cytidylyltransferase</fullName>
            <ecNumber evidence="11">2.7.7.60</ecNumber>
        </recommendedName>
        <alternativeName>
            <fullName evidence="11">4-diphosphocytidyl-2C-methyl-D-erythritol synthase</fullName>
        </alternativeName>
        <alternativeName>
            <fullName evidence="11">MEP cytidylyltransferase</fullName>
            <shortName evidence="11">MCT</shortName>
        </alternativeName>
    </domain>
    <domain>
        <recommendedName>
            <fullName evidence="11">2-C-methyl-D-erythritol 2,4-cyclodiphosphate synthase</fullName>
            <shortName evidence="11">MECDP-synthase</shortName>
            <shortName evidence="11">MECPP-synthase</shortName>
            <shortName evidence="11">MECPS</shortName>
            <ecNumber evidence="11">4.6.1.12</ecNumber>
        </recommendedName>
    </domain>
</protein>
<feature type="site" description="Positions MEP for the nucleophilic attack" evidence="11">
    <location>
        <position position="154"/>
    </location>
</feature>
<dbReference type="PROSITE" id="PS01350">
    <property type="entry name" value="ISPF"/>
    <property type="match status" value="1"/>
</dbReference>
<comment type="function">
    <text evidence="11">Bifunctional enzyme that catalyzes the formation of 4-diphosphocytidyl-2-C-methyl-D-erythritol from CTP and 2-C-methyl-D-erythritol 4-phosphate (MEP) (IspD), and catalyzes the conversion of 4-diphosphocytidyl-2-C-methyl-D-erythritol 2-phosphate (CDP-ME2P) to 2-C-methyl-D-erythritol 2,4-cyclodiphosphate (ME-CPP) with a corresponding release of cytidine 5-monophosphate (CMP) (IspF).</text>
</comment>
<evidence type="ECO:0000256" key="8">
    <source>
        <dbReference type="ARBA" id="ARBA00023229"/>
    </source>
</evidence>
<comment type="similarity">
    <text evidence="4">Belongs to the IspF family.</text>
</comment>
<feature type="binding site" evidence="11">
    <location>
        <begin position="234"/>
        <end position="236"/>
    </location>
    <ligand>
        <name>4-CDP-2-C-methyl-D-erythritol 2-phosphate</name>
        <dbReference type="ChEBI" id="CHEBI:57919"/>
    </ligand>
</feature>
<feature type="binding site" evidence="11">
    <location>
        <position position="234"/>
    </location>
    <ligand>
        <name>a divalent metal cation</name>
        <dbReference type="ChEBI" id="CHEBI:60240"/>
    </ligand>
</feature>
<keyword evidence="5 11" id="KW-0808">Transferase</keyword>
<dbReference type="NCBIfam" id="TIGR00453">
    <property type="entry name" value="ispD"/>
    <property type="match status" value="1"/>
</dbReference>
<dbReference type="GO" id="GO:0008685">
    <property type="term" value="F:2-C-methyl-D-erythritol 2,4-cyclodiphosphate synthase activity"/>
    <property type="evidence" value="ECO:0007669"/>
    <property type="project" value="UniProtKB-UniRule"/>
</dbReference>
<evidence type="ECO:0000313" key="13">
    <source>
        <dbReference type="EMBL" id="HIQ83135.1"/>
    </source>
</evidence>
<dbReference type="GO" id="GO:0050518">
    <property type="term" value="F:2-C-methyl-D-erythritol 4-phosphate cytidylyltransferase activity"/>
    <property type="evidence" value="ECO:0007669"/>
    <property type="project" value="UniProtKB-UniRule"/>
</dbReference>
<dbReference type="GO" id="GO:0019288">
    <property type="term" value="P:isopentenyl diphosphate biosynthetic process, methylerythritol 4-phosphate pathway"/>
    <property type="evidence" value="ECO:0007669"/>
    <property type="project" value="UniProtKB-UniRule"/>
</dbReference>
<feature type="site" description="Transition state stabilizer" evidence="11">
    <location>
        <position position="22"/>
    </location>
</feature>
<feature type="binding site" evidence="11">
    <location>
        <position position="236"/>
    </location>
    <ligand>
        <name>a divalent metal cation</name>
        <dbReference type="ChEBI" id="CHEBI:60240"/>
    </ligand>
</feature>
<comment type="catalytic activity">
    <reaction evidence="1 11">
        <text>4-CDP-2-C-methyl-D-erythritol 2-phosphate = 2-C-methyl-D-erythritol 2,4-cyclic diphosphate + CMP</text>
        <dbReference type="Rhea" id="RHEA:23864"/>
        <dbReference type="ChEBI" id="CHEBI:57919"/>
        <dbReference type="ChEBI" id="CHEBI:58483"/>
        <dbReference type="ChEBI" id="CHEBI:60377"/>
        <dbReference type="EC" id="4.6.1.12"/>
    </reaction>
</comment>
<proteinExistence type="inferred from homology"/>
<dbReference type="EC" id="2.7.7.60" evidence="11"/>
<dbReference type="EMBL" id="DVFZ01000085">
    <property type="protein sequence ID" value="HIQ83135.1"/>
    <property type="molecule type" value="Genomic_DNA"/>
</dbReference>
<reference evidence="13" key="2">
    <citation type="journal article" date="2021" name="PeerJ">
        <title>Extensive microbial diversity within the chicken gut microbiome revealed by metagenomics and culture.</title>
        <authorList>
            <person name="Gilroy R."/>
            <person name="Ravi A."/>
            <person name="Getino M."/>
            <person name="Pursley I."/>
            <person name="Horton D.L."/>
            <person name="Alikhan N.F."/>
            <person name="Baker D."/>
            <person name="Gharbi K."/>
            <person name="Hall N."/>
            <person name="Watson M."/>
            <person name="Adriaenssens E.M."/>
            <person name="Foster-Nyarko E."/>
            <person name="Jarju S."/>
            <person name="Secka A."/>
            <person name="Antonio M."/>
            <person name="Oren A."/>
            <person name="Chaudhuri R.R."/>
            <person name="La Ragione R."/>
            <person name="Hildebrand F."/>
            <person name="Pallen M.J."/>
        </authorList>
    </citation>
    <scope>NUCLEOTIDE SEQUENCE</scope>
    <source>
        <strain evidence="13">ChiSjej6B24-2974</strain>
    </source>
</reference>
<evidence type="ECO:0000256" key="3">
    <source>
        <dbReference type="ARBA" id="ARBA00004709"/>
    </source>
</evidence>
<dbReference type="SUPFAM" id="SSF53448">
    <property type="entry name" value="Nucleotide-diphospho-sugar transferases"/>
    <property type="match status" value="1"/>
</dbReference>
<comment type="caution">
    <text evidence="13">The sequence shown here is derived from an EMBL/GenBank/DDBJ whole genome shotgun (WGS) entry which is preliminary data.</text>
</comment>
<feature type="domain" description="2-C-methyl-D-erythritol 2,4-cyclodiphosphate synthase" evidence="12">
    <location>
        <begin position="227"/>
        <end position="380"/>
    </location>
</feature>
<dbReference type="InterPro" id="IPR026596">
    <property type="entry name" value="IspD/F"/>
</dbReference>
<feature type="binding site" evidence="11">
    <location>
        <begin position="282"/>
        <end position="284"/>
    </location>
    <ligand>
        <name>4-CDP-2-C-methyl-D-erythritol 2-phosphate</name>
        <dbReference type="ChEBI" id="CHEBI:57919"/>
    </ligand>
</feature>
<feature type="binding site" evidence="11">
    <location>
        <position position="268"/>
    </location>
    <ligand>
        <name>a divalent metal cation</name>
        <dbReference type="ChEBI" id="CHEBI:60240"/>
    </ligand>
</feature>
<dbReference type="InterPro" id="IPR001228">
    <property type="entry name" value="IspD"/>
</dbReference>
<comment type="pathway">
    <text evidence="11">Isoprenoid biosynthesis; isopentenyl diphosphate biosynthesis via DXP pathway; isopentenyl diphosphate from 1-deoxy-D-xylulose 5-phosphate: step 2/6.</text>
</comment>
<comment type="similarity">
    <text evidence="11">In the N-terminal section; belongs to the IspD/TarI cytidylyltransferase family. IspD subfamily.</text>
</comment>
<reference evidence="13" key="1">
    <citation type="submission" date="2020-10" db="EMBL/GenBank/DDBJ databases">
        <authorList>
            <person name="Gilroy R."/>
        </authorList>
    </citation>
    <scope>NUCLEOTIDE SEQUENCE</scope>
    <source>
        <strain evidence="13">ChiSjej6B24-2974</strain>
    </source>
</reference>
<dbReference type="CDD" id="cd02516">
    <property type="entry name" value="CDP-ME_synthetase"/>
    <property type="match status" value="1"/>
</dbReference>
<keyword evidence="8 11" id="KW-0414">Isoprene biosynthesis</keyword>
<evidence type="ECO:0000259" key="12">
    <source>
        <dbReference type="Pfam" id="PF02542"/>
    </source>
</evidence>
<accession>A0A9D1CY36</accession>
<organism evidence="13 14">
    <name type="scientific">Candidatus Pullichristensenella stercorigallinarum</name>
    <dbReference type="NCBI Taxonomy" id="2840909"/>
    <lineage>
        <taxon>Bacteria</taxon>
        <taxon>Bacillati</taxon>
        <taxon>Bacillota</taxon>
        <taxon>Clostridia</taxon>
        <taxon>Candidatus Pullichristensenella</taxon>
    </lineage>
</organism>
<dbReference type="Proteomes" id="UP000824260">
    <property type="component" value="Unassembled WGS sequence"/>
</dbReference>
<dbReference type="InterPro" id="IPR029044">
    <property type="entry name" value="Nucleotide-diphossugar_trans"/>
</dbReference>
<keyword evidence="7 11" id="KW-0479">Metal-binding</keyword>
<evidence type="ECO:0000256" key="6">
    <source>
        <dbReference type="ARBA" id="ARBA00022695"/>
    </source>
</evidence>
<feature type="binding site" evidence="11">
    <location>
        <position position="368"/>
    </location>
    <ligand>
        <name>4-CDP-2-C-methyl-D-erythritol 2-phosphate</name>
        <dbReference type="ChEBI" id="CHEBI:57919"/>
    </ligand>
</feature>
<feature type="site" description="Transition state stabilizer" evidence="11">
    <location>
        <position position="15"/>
    </location>
</feature>
<evidence type="ECO:0000256" key="5">
    <source>
        <dbReference type="ARBA" id="ARBA00022679"/>
    </source>
</evidence>
<keyword evidence="10 11" id="KW-0511">Multifunctional enzyme</keyword>
<feature type="region of interest" description="2-C-methyl-D-erythritol 4-phosphate cytidylyltransferase" evidence="11">
    <location>
        <begin position="1"/>
        <end position="228"/>
    </location>
</feature>
<gene>
    <name evidence="11" type="primary">ispDF</name>
    <name evidence="13" type="ORF">IAA52_08530</name>
</gene>
<comment type="catalytic activity">
    <reaction evidence="11">
        <text>2-C-methyl-D-erythritol 4-phosphate + CTP + H(+) = 4-CDP-2-C-methyl-D-erythritol + diphosphate</text>
        <dbReference type="Rhea" id="RHEA:13429"/>
        <dbReference type="ChEBI" id="CHEBI:15378"/>
        <dbReference type="ChEBI" id="CHEBI:33019"/>
        <dbReference type="ChEBI" id="CHEBI:37563"/>
        <dbReference type="ChEBI" id="CHEBI:57823"/>
        <dbReference type="ChEBI" id="CHEBI:58262"/>
        <dbReference type="EC" id="2.7.7.60"/>
    </reaction>
</comment>
<feature type="site" description="Transition state stabilizer" evidence="11">
    <location>
        <position position="260"/>
    </location>
</feature>
<comment type="pathway">
    <text evidence="3 11">Isoprenoid biosynthesis; isopentenyl diphosphate biosynthesis via DXP pathway; isopentenyl diphosphate from 1-deoxy-D-xylulose 5-phosphate: step 4/6.</text>
</comment>
<keyword evidence="6 11" id="KW-0548">Nucleotidyltransferase</keyword>
<dbReference type="Gene3D" id="3.30.1330.50">
    <property type="entry name" value="2-C-methyl-D-erythritol 2,4-cyclodiphosphate synthase"/>
    <property type="match status" value="1"/>
</dbReference>
<feature type="binding site" evidence="11">
    <location>
        <begin position="358"/>
        <end position="361"/>
    </location>
    <ligand>
        <name>4-CDP-2-C-methyl-D-erythritol 2-phosphate</name>
        <dbReference type="ChEBI" id="CHEBI:57919"/>
    </ligand>
</feature>
<dbReference type="InterPro" id="IPR034683">
    <property type="entry name" value="IspD/TarI"/>
</dbReference>
<dbReference type="HAMAP" id="MF_00107">
    <property type="entry name" value="IspF"/>
    <property type="match status" value="1"/>
</dbReference>
<dbReference type="NCBIfam" id="TIGR00151">
    <property type="entry name" value="ispF"/>
    <property type="match status" value="1"/>
</dbReference>
<feature type="binding site" evidence="11">
    <location>
        <position position="365"/>
    </location>
    <ligand>
        <name>4-CDP-2-C-methyl-D-erythritol 2-phosphate</name>
        <dbReference type="ChEBI" id="CHEBI:57919"/>
    </ligand>
</feature>
<dbReference type="FunFam" id="3.30.1330.50:FF:000003">
    <property type="entry name" value="2-C-methyl-D-erythritol 2,4-cyclodiphosphate synthase"/>
    <property type="match status" value="1"/>
</dbReference>
<dbReference type="GO" id="GO:0016114">
    <property type="term" value="P:terpenoid biosynthetic process"/>
    <property type="evidence" value="ECO:0007669"/>
    <property type="project" value="InterPro"/>
</dbReference>
<dbReference type="InterPro" id="IPR020555">
    <property type="entry name" value="MECDP_synthase_CS"/>
</dbReference>
<comment type="caution">
    <text evidence="11">Lacks conserved residue(s) required for the propagation of feature annotation.</text>
</comment>
<evidence type="ECO:0000313" key="14">
    <source>
        <dbReference type="Proteomes" id="UP000824260"/>
    </source>
</evidence>
<dbReference type="HAMAP" id="MF_01520">
    <property type="entry name" value="IspDF"/>
    <property type="match status" value="1"/>
</dbReference>
<keyword evidence="9 11" id="KW-0456">Lyase</keyword>
<dbReference type="Gene3D" id="3.90.550.10">
    <property type="entry name" value="Spore Coat Polysaccharide Biosynthesis Protein SpsA, Chain A"/>
    <property type="match status" value="1"/>
</dbReference>
<dbReference type="InterPro" id="IPR003526">
    <property type="entry name" value="MECDP_synthase"/>
</dbReference>
<feature type="site" description="Transition state stabilizer" evidence="11">
    <location>
        <position position="359"/>
    </location>
</feature>
<evidence type="ECO:0000256" key="10">
    <source>
        <dbReference type="ARBA" id="ARBA00023268"/>
    </source>
</evidence>
<comment type="similarity">
    <text evidence="11">In the C-terminal section; belongs to the IspF family.</text>
</comment>
<feature type="region of interest" description="2-C-methyl-D-erythritol 2,4-cyclodiphosphate synthase" evidence="11">
    <location>
        <begin position="228"/>
        <end position="385"/>
    </location>
</feature>
<dbReference type="CDD" id="cd00554">
    <property type="entry name" value="MECDP_synthase"/>
    <property type="match status" value="1"/>
</dbReference>
<comment type="cofactor">
    <cofactor evidence="2 11">
        <name>a divalent metal cation</name>
        <dbReference type="ChEBI" id="CHEBI:60240"/>
    </cofactor>
</comment>
<dbReference type="EC" id="4.6.1.12" evidence="11"/>
<dbReference type="InterPro" id="IPR036571">
    <property type="entry name" value="MECDP_synthase_sf"/>
</dbReference>